<dbReference type="AlphaFoldDB" id="A0A2P8CEC9"/>
<dbReference type="Proteomes" id="UP000240621">
    <property type="component" value="Unassembled WGS sequence"/>
</dbReference>
<evidence type="ECO:0000313" key="6">
    <source>
        <dbReference type="Proteomes" id="UP000396862"/>
    </source>
</evidence>
<reference evidence="3 6" key="2">
    <citation type="submission" date="2019-10" db="EMBL/GenBank/DDBJ databases">
        <title>Prolixibacter strains distinguished by the presence of nitrate reductase genes were adept at nitrate-dependent anaerobic corrosion of metallic iron and carbon steel.</title>
        <authorList>
            <person name="Iino T."/>
            <person name="Shono N."/>
            <person name="Ito K."/>
            <person name="Nakamura R."/>
            <person name="Sueoka K."/>
            <person name="Harayama S."/>
            <person name="Ohkuma M."/>
        </authorList>
    </citation>
    <scope>NUCLEOTIDE SEQUENCE [LARGE SCALE GENOMIC DNA]</scope>
    <source>
        <strain evidence="3 6">MIC1-1</strain>
    </source>
</reference>
<accession>A0A2P8CEC9</accession>
<dbReference type="Gene3D" id="2.60.40.1190">
    <property type="match status" value="1"/>
</dbReference>
<feature type="signal peptide" evidence="1">
    <location>
        <begin position="1"/>
        <end position="19"/>
    </location>
</feature>
<reference evidence="4 5" key="1">
    <citation type="submission" date="2018-03" db="EMBL/GenBank/DDBJ databases">
        <title>Genomic Encyclopedia of Archaeal and Bacterial Type Strains, Phase II (KMG-II): from individual species to whole genera.</title>
        <authorList>
            <person name="Goeker M."/>
        </authorList>
    </citation>
    <scope>NUCLEOTIDE SEQUENCE [LARGE SCALE GENOMIC DNA]</scope>
    <source>
        <strain evidence="4 5">DSM 27267</strain>
    </source>
</reference>
<dbReference type="EMBL" id="BLAU01000001">
    <property type="protein sequence ID" value="GET21835.1"/>
    <property type="molecule type" value="Genomic_DNA"/>
</dbReference>
<evidence type="ECO:0000256" key="1">
    <source>
        <dbReference type="SAM" id="SignalP"/>
    </source>
</evidence>
<proteinExistence type="predicted"/>
<evidence type="ECO:0000259" key="2">
    <source>
        <dbReference type="Pfam" id="PF19313"/>
    </source>
</evidence>
<keyword evidence="1" id="KW-0732">Signal</keyword>
<dbReference type="Pfam" id="PF19313">
    <property type="entry name" value="DUF5916"/>
    <property type="match status" value="1"/>
</dbReference>
<dbReference type="RefSeq" id="WP_106542080.1">
    <property type="nucleotide sequence ID" value="NZ_BLAU01000001.1"/>
</dbReference>
<organism evidence="4 5">
    <name type="scientific">Prolixibacter denitrificans</name>
    <dbReference type="NCBI Taxonomy" id="1541063"/>
    <lineage>
        <taxon>Bacteria</taxon>
        <taxon>Pseudomonadati</taxon>
        <taxon>Bacteroidota</taxon>
        <taxon>Bacteroidia</taxon>
        <taxon>Marinilabiliales</taxon>
        <taxon>Prolixibacteraceae</taxon>
        <taxon>Prolixibacter</taxon>
    </lineage>
</organism>
<feature type="chain" id="PRO_5015167516" evidence="1">
    <location>
        <begin position="20"/>
        <end position="732"/>
    </location>
</feature>
<dbReference type="CDD" id="cd09618">
    <property type="entry name" value="CBM9_like_2"/>
    <property type="match status" value="1"/>
</dbReference>
<comment type="caution">
    <text evidence="4">The sequence shown here is derived from an EMBL/GenBank/DDBJ whole genome shotgun (WGS) entry which is preliminary data.</text>
</comment>
<evidence type="ECO:0000313" key="3">
    <source>
        <dbReference type="EMBL" id="GET21835.1"/>
    </source>
</evidence>
<dbReference type="InterPro" id="IPR045670">
    <property type="entry name" value="DUF5916"/>
</dbReference>
<sequence length="732" mass="84151">MIKTIGFLAFFLFAISVWGQNATRNITAKYITGSIQVDGVMKEPIWQTATPSDNFWEFFPTDSIRAKNKTEFRILYNDHTLYVGIRAEVQGNHYVVSSLRRDFGGATNDNITLMFDTFRDGTNAFMFGVTPYGVKRDVFVSGGGSGENSLNTAWDVKWQAESKMYDDHFVIEVAIPFSSLKFREGDTSWRLQCYRWDIQTNEQSAWGRVPQSQLLSSLAFSGNLNFEKPLGKSHTPIAVIPYVNAQADKDYDSGDANSKLKIGGDAKFAIGNSMNLDVTVNPDFSNVEVDDIFTNLTRFEVLLPEKRQFFIDNNDLFGSYGDVYNQANPFFSRRIGLARDKNGNLIENRILGGVRLSGKLNEDWRLGFLNIQTAEDVKNAIPSNNNMMFTLQKKMFSRSSLGVFLINRQTFKDYDFVPDSQKYNRVIGVDYNLASADNEWTGKFYLHKSFQPNDTKGNFSAQATTTYLKRNLRWIIDMMYVGEDFHSDLGYIQRTGIFRWGNNLKLMFYPKNGSVSQHGPGGEILHYWKPNMDFRQSDHRYQLYYEVNFTNQAVLDANISNHYAYLPFDFDPTRSGGVPLPKDHGYTYNQYEVSYRSNPAKLFSFSAESSGGQFFNGQSFMASTDLIYRIQPWAVLSLNMRYDAIRLPAPYSDADYWLLTPKVDISFSKSVFWATLIQYSNQRDNLGINSRLQWRFAPLSDLYIVYNDNYFLDNFGPRFRSINLKLTYWLNI</sequence>
<protein>
    <submittedName>
        <fullName evidence="4">Carbohydrate binding protein with CBM9 domain</fullName>
    </submittedName>
</protein>
<feature type="domain" description="DUF5916" evidence="2">
    <location>
        <begin position="238"/>
        <end position="642"/>
    </location>
</feature>
<name>A0A2P8CEC9_9BACT</name>
<dbReference type="SUPFAM" id="SSF49344">
    <property type="entry name" value="CBD9-like"/>
    <property type="match status" value="1"/>
</dbReference>
<keyword evidence="6" id="KW-1185">Reference proteome</keyword>
<dbReference type="EMBL" id="PYGC01000004">
    <property type="protein sequence ID" value="PSK83282.1"/>
    <property type="molecule type" value="Genomic_DNA"/>
</dbReference>
<evidence type="ECO:0000313" key="5">
    <source>
        <dbReference type="Proteomes" id="UP000240621"/>
    </source>
</evidence>
<evidence type="ECO:0000313" key="4">
    <source>
        <dbReference type="EMBL" id="PSK83282.1"/>
    </source>
</evidence>
<gene>
    <name evidence="4" type="ORF">CLV93_104212</name>
    <name evidence="3" type="ORF">JCM18694_20810</name>
</gene>
<dbReference type="OrthoDB" id="9786766at2"/>
<dbReference type="Proteomes" id="UP000396862">
    <property type="component" value="Unassembled WGS sequence"/>
</dbReference>